<feature type="domain" description="ANTAR" evidence="3">
    <location>
        <begin position="147"/>
        <end position="202"/>
    </location>
</feature>
<dbReference type="SUPFAM" id="SSF55781">
    <property type="entry name" value="GAF domain-like"/>
    <property type="match status" value="1"/>
</dbReference>
<dbReference type="InterPro" id="IPR029016">
    <property type="entry name" value="GAF-like_dom_sf"/>
</dbReference>
<sequence>MARACRACAELLTVGDGVSFALIGDRQHRETLYASGSTANVLEELQYTLGEGPCFEAFESGGPVLVPDVRTAAPPRWPTFAHAVEEHEVAGLFVFPLGWGAIRIGAMSVYRGQPGPLSVDELATVLQIADVAVWALLMLHQSPSDIGAVNWTDETASHRQVHQATGVLMARLDVPAADAIALMRAHAFLIGALIGEVAADVLDGRLRLGSDEP</sequence>
<comment type="caution">
    <text evidence="4">The sequence shown here is derived from an EMBL/GenBank/DDBJ whole genome shotgun (WGS) entry which is preliminary data.</text>
</comment>
<dbReference type="Pfam" id="PF13185">
    <property type="entry name" value="GAF_2"/>
    <property type="match status" value="1"/>
</dbReference>
<dbReference type="Gene3D" id="1.10.10.10">
    <property type="entry name" value="Winged helix-like DNA-binding domain superfamily/Winged helix DNA-binding domain"/>
    <property type="match status" value="1"/>
</dbReference>
<accession>A0ABT2JVG1</accession>
<dbReference type="InterPro" id="IPR005561">
    <property type="entry name" value="ANTAR"/>
</dbReference>
<keyword evidence="5" id="KW-1185">Reference proteome</keyword>
<dbReference type="SMART" id="SM01012">
    <property type="entry name" value="ANTAR"/>
    <property type="match status" value="1"/>
</dbReference>
<evidence type="ECO:0000256" key="2">
    <source>
        <dbReference type="ARBA" id="ARBA00023163"/>
    </source>
</evidence>
<dbReference type="Gene3D" id="3.30.450.40">
    <property type="match status" value="1"/>
</dbReference>
<reference evidence="4 5" key="1">
    <citation type="submission" date="2021-10" db="EMBL/GenBank/DDBJ databases">
        <title>Streptomyces gossypii sp. nov., isolated from soil collected from cotton field.</title>
        <authorList>
            <person name="Ge X."/>
            <person name="Chen X."/>
            <person name="Liu W."/>
        </authorList>
    </citation>
    <scope>NUCLEOTIDE SEQUENCE [LARGE SCALE GENOMIC DNA]</scope>
    <source>
        <strain evidence="4 5">N2-109</strain>
    </source>
</reference>
<name>A0ABT2JVG1_9ACTN</name>
<keyword evidence="1" id="KW-0805">Transcription regulation</keyword>
<dbReference type="InterPro" id="IPR036388">
    <property type="entry name" value="WH-like_DNA-bd_sf"/>
</dbReference>
<evidence type="ECO:0000256" key="1">
    <source>
        <dbReference type="ARBA" id="ARBA00023015"/>
    </source>
</evidence>
<evidence type="ECO:0000313" key="4">
    <source>
        <dbReference type="EMBL" id="MCT2591439.1"/>
    </source>
</evidence>
<gene>
    <name evidence="4" type="ORF">LHJ74_16260</name>
</gene>
<dbReference type="EMBL" id="JAJAGO010000007">
    <property type="protein sequence ID" value="MCT2591439.1"/>
    <property type="molecule type" value="Genomic_DNA"/>
</dbReference>
<proteinExistence type="predicted"/>
<organism evidence="4 5">
    <name type="scientific">Streptomyces gossypii</name>
    <dbReference type="NCBI Taxonomy" id="2883101"/>
    <lineage>
        <taxon>Bacteria</taxon>
        <taxon>Bacillati</taxon>
        <taxon>Actinomycetota</taxon>
        <taxon>Actinomycetes</taxon>
        <taxon>Kitasatosporales</taxon>
        <taxon>Streptomycetaceae</taxon>
        <taxon>Streptomyces</taxon>
    </lineage>
</organism>
<dbReference type="InterPro" id="IPR003018">
    <property type="entry name" value="GAF"/>
</dbReference>
<dbReference type="RefSeq" id="WP_260219028.1">
    <property type="nucleotide sequence ID" value="NZ_JAJAGO010000007.1"/>
</dbReference>
<evidence type="ECO:0000259" key="3">
    <source>
        <dbReference type="SMART" id="SM01012"/>
    </source>
</evidence>
<evidence type="ECO:0000313" key="5">
    <source>
        <dbReference type="Proteomes" id="UP001156389"/>
    </source>
</evidence>
<dbReference type="Proteomes" id="UP001156389">
    <property type="component" value="Unassembled WGS sequence"/>
</dbReference>
<keyword evidence="2" id="KW-0804">Transcription</keyword>
<protein>
    <submittedName>
        <fullName evidence="4">GAF and ANTAR domain-containing protein</fullName>
    </submittedName>
</protein>